<gene>
    <name evidence="2" type="ORF">SD70_08325</name>
</gene>
<comment type="caution">
    <text evidence="2">The sequence shown here is derived from an EMBL/GenBank/DDBJ whole genome shotgun (WGS) entry which is preliminary data.</text>
</comment>
<name>A0ABR5AJM4_9BACL</name>
<dbReference type="InterPro" id="IPR041394">
    <property type="entry name" value="HEPN_Cthe2314"/>
</dbReference>
<dbReference type="EMBL" id="JXAK01000011">
    <property type="protein sequence ID" value="KIL41250.1"/>
    <property type="molecule type" value="Genomic_DNA"/>
</dbReference>
<evidence type="ECO:0000259" key="1">
    <source>
        <dbReference type="Pfam" id="PF18730"/>
    </source>
</evidence>
<feature type="domain" description="Cthe-2314-like HEPN" evidence="1">
    <location>
        <begin position="51"/>
        <end position="229"/>
    </location>
</feature>
<accession>A0ABR5AJM4</accession>
<evidence type="ECO:0000313" key="3">
    <source>
        <dbReference type="Proteomes" id="UP000031967"/>
    </source>
</evidence>
<dbReference type="Pfam" id="PF18730">
    <property type="entry name" value="HEPN_Cthe2314"/>
    <property type="match status" value="1"/>
</dbReference>
<keyword evidence="3" id="KW-1185">Reference proteome</keyword>
<dbReference type="Proteomes" id="UP000031967">
    <property type="component" value="Unassembled WGS sequence"/>
</dbReference>
<organism evidence="2 3">
    <name type="scientific">Gordoniibacillus kamchatkensis</name>
    <dbReference type="NCBI Taxonomy" id="1590651"/>
    <lineage>
        <taxon>Bacteria</taxon>
        <taxon>Bacillati</taxon>
        <taxon>Bacillota</taxon>
        <taxon>Bacilli</taxon>
        <taxon>Bacillales</taxon>
        <taxon>Paenibacillaceae</taxon>
        <taxon>Gordoniibacillus</taxon>
    </lineage>
</organism>
<proteinExistence type="predicted"/>
<reference evidence="2 3" key="1">
    <citation type="submission" date="2014-12" db="EMBL/GenBank/DDBJ databases">
        <title>Draft genome sequence of Paenibacillus kamchatkensis strain B-2647.</title>
        <authorList>
            <person name="Karlyshev A.V."/>
            <person name="Kudryashova E.B."/>
        </authorList>
    </citation>
    <scope>NUCLEOTIDE SEQUENCE [LARGE SCALE GENOMIC DNA]</scope>
    <source>
        <strain evidence="2 3">VKM B-2647</strain>
    </source>
</reference>
<dbReference type="RefSeq" id="WP_041047135.1">
    <property type="nucleotide sequence ID" value="NZ_JXAK01000011.1"/>
</dbReference>
<sequence>MLRALFGEPKRKDEGELLFVFRELDRFAAALAAGKVRGGLSAEKVPQYAIWTHGLRDAMDELEQSCYCAAKFAANIRSPFVEQMDEREKDDYRRYVYFYKNALIRVFSLLDKLGYFLNESFALETERVKERFSYFTVLRRMRDRQAHPQLQQRLYELKTEYKMPLASLRKQRNMEIHYVNSELLDDLKQTSYRPGDRLRVEDVRAQTGELEQAYRMVADTLLAVFTYMNEKAGERR</sequence>
<protein>
    <recommendedName>
        <fullName evidence="1">Cthe-2314-like HEPN domain-containing protein</fullName>
    </recommendedName>
</protein>
<evidence type="ECO:0000313" key="2">
    <source>
        <dbReference type="EMBL" id="KIL41250.1"/>
    </source>
</evidence>